<dbReference type="AlphaFoldDB" id="A0A5N7CTG1"/>
<dbReference type="GeneID" id="43673145"/>
<keyword evidence="1" id="KW-0732">Signal</keyword>
<sequence length="234" mass="26266">MKCSSFTLSALLLTVLPTVSLAAPNEPSLDDFQNKAKVVQCKIRNFRPPQPPGTPKPPLKSKDVSFYRHPCTCETAAGTYEAKNRETISLNCQVDGSICNIDWIKTTEGSFIKKNSLPKKCQVRKSAMDDSYTPMTLPDDRNVDNDEPGFLGNPGKENHFESEEVRRVLRNCIAFLIQLKDQVARLSIFFSTVAILVDSANKSHVQPFTEYIEGASNQLTQRKKLSQQYINVTY</sequence>
<reference evidence="2 3" key="1">
    <citation type="submission" date="2019-04" db="EMBL/GenBank/DDBJ databases">
        <authorList>
            <consortium name="DOE Joint Genome Institute"/>
            <person name="Mondo S."/>
            <person name="Kjaerbolling I."/>
            <person name="Vesth T."/>
            <person name="Frisvad J.C."/>
            <person name="Nybo J.L."/>
            <person name="Theobald S."/>
            <person name="Kildgaard S."/>
            <person name="Isbrandt T."/>
            <person name="Kuo A."/>
            <person name="Sato A."/>
            <person name="Lyhne E.K."/>
            <person name="Kogle M.E."/>
            <person name="Wiebenga A."/>
            <person name="Kun R.S."/>
            <person name="Lubbers R.J."/>
            <person name="Makela M.R."/>
            <person name="Barry K."/>
            <person name="Chovatia M."/>
            <person name="Clum A."/>
            <person name="Daum C."/>
            <person name="Haridas S."/>
            <person name="He G."/>
            <person name="LaButti K."/>
            <person name="Lipzen A."/>
            <person name="Riley R."/>
            <person name="Salamov A."/>
            <person name="Simmons B.A."/>
            <person name="Magnuson J.K."/>
            <person name="Henrissat B."/>
            <person name="Mortensen U.H."/>
            <person name="Larsen T.O."/>
            <person name="Devries R.P."/>
            <person name="Grigoriev I.V."/>
            <person name="Machida M."/>
            <person name="Baker S.E."/>
            <person name="Andersen M.R."/>
            <person name="Cantor M.N."/>
            <person name="Hua S.X."/>
        </authorList>
    </citation>
    <scope>NUCLEOTIDE SEQUENCE [LARGE SCALE GENOMIC DNA]</scope>
    <source>
        <strain evidence="2 3">CBS 119388</strain>
    </source>
</reference>
<dbReference type="RefSeq" id="XP_031934815.1">
    <property type="nucleotide sequence ID" value="XM_032088454.1"/>
</dbReference>
<keyword evidence="3" id="KW-1185">Reference proteome</keyword>
<organism evidence="2 3">
    <name type="scientific">Aspergillus pseudonomiae</name>
    <dbReference type="NCBI Taxonomy" id="1506151"/>
    <lineage>
        <taxon>Eukaryota</taxon>
        <taxon>Fungi</taxon>
        <taxon>Dikarya</taxon>
        <taxon>Ascomycota</taxon>
        <taxon>Pezizomycotina</taxon>
        <taxon>Eurotiomycetes</taxon>
        <taxon>Eurotiomycetidae</taxon>
        <taxon>Eurotiales</taxon>
        <taxon>Aspergillaceae</taxon>
        <taxon>Aspergillus</taxon>
        <taxon>Aspergillus subgen. Circumdati</taxon>
    </lineage>
</organism>
<proteinExistence type="predicted"/>
<name>A0A5N7CTG1_9EURO</name>
<feature type="chain" id="PRO_5024973720" description="Ig-like domain-containing protein" evidence="1">
    <location>
        <begin position="23"/>
        <end position="234"/>
    </location>
</feature>
<evidence type="ECO:0000313" key="2">
    <source>
        <dbReference type="EMBL" id="KAE8397496.1"/>
    </source>
</evidence>
<dbReference type="OrthoDB" id="5406275at2759"/>
<evidence type="ECO:0000313" key="3">
    <source>
        <dbReference type="Proteomes" id="UP000325579"/>
    </source>
</evidence>
<dbReference type="EMBL" id="ML736892">
    <property type="protein sequence ID" value="KAE8397496.1"/>
    <property type="molecule type" value="Genomic_DNA"/>
</dbReference>
<dbReference type="Proteomes" id="UP000325579">
    <property type="component" value="Unassembled WGS sequence"/>
</dbReference>
<protein>
    <recommendedName>
        <fullName evidence="4">Ig-like domain-containing protein</fullName>
    </recommendedName>
</protein>
<gene>
    <name evidence="2" type="ORF">BDV37DRAFT_289382</name>
</gene>
<feature type="signal peptide" evidence="1">
    <location>
        <begin position="1"/>
        <end position="22"/>
    </location>
</feature>
<evidence type="ECO:0008006" key="4">
    <source>
        <dbReference type="Google" id="ProtNLM"/>
    </source>
</evidence>
<evidence type="ECO:0000256" key="1">
    <source>
        <dbReference type="SAM" id="SignalP"/>
    </source>
</evidence>
<accession>A0A5N7CTG1</accession>